<dbReference type="Pfam" id="PF19335">
    <property type="entry name" value="HMBD"/>
    <property type="match status" value="1"/>
</dbReference>
<sequence length="102" mass="10982">MKLKASILLVACTFLLGLSACKDKTKEKTEETKTQTLAANQYRCPMDCEDGKTYTHTGSCTVCNMDLKPVSDTAGTTCSVHQDGNCSCNGYDCACENCPEHG</sequence>
<evidence type="ECO:0000259" key="2">
    <source>
        <dbReference type="Pfam" id="PF19335"/>
    </source>
</evidence>
<protein>
    <submittedName>
        <fullName evidence="3">Heavy metal-binding domain-containing protein</fullName>
    </submittedName>
</protein>
<dbReference type="PROSITE" id="PS51257">
    <property type="entry name" value="PROKAR_LIPOPROTEIN"/>
    <property type="match status" value="1"/>
</dbReference>
<reference evidence="4" key="1">
    <citation type="journal article" date="2019" name="Int. J. Syst. Evol. Microbiol.">
        <title>The Global Catalogue of Microorganisms (GCM) 10K type strain sequencing project: providing services to taxonomists for standard genome sequencing and annotation.</title>
        <authorList>
            <consortium name="The Broad Institute Genomics Platform"/>
            <consortium name="The Broad Institute Genome Sequencing Center for Infectious Disease"/>
            <person name="Wu L."/>
            <person name="Ma J."/>
        </authorList>
    </citation>
    <scope>NUCLEOTIDE SEQUENCE [LARGE SCALE GENOMIC DNA]</scope>
    <source>
        <strain evidence="4">CCUG 61948</strain>
    </source>
</reference>
<feature type="chain" id="PRO_5045260917" evidence="1">
    <location>
        <begin position="21"/>
        <end position="102"/>
    </location>
</feature>
<evidence type="ECO:0000313" key="3">
    <source>
        <dbReference type="EMBL" id="MFD0796394.1"/>
    </source>
</evidence>
<keyword evidence="1" id="KW-0732">Signal</keyword>
<evidence type="ECO:0000256" key="1">
    <source>
        <dbReference type="SAM" id="SignalP"/>
    </source>
</evidence>
<gene>
    <name evidence="3" type="ORF">ACFQZJ_02900</name>
</gene>
<dbReference type="RefSeq" id="WP_379932162.1">
    <property type="nucleotide sequence ID" value="NZ_JBHTHY010000003.1"/>
</dbReference>
<accession>A0ABW3B1A1</accession>
<organism evidence="3 4">
    <name type="scientific">Maribacter chungangensis</name>
    <dbReference type="NCBI Taxonomy" id="1069117"/>
    <lineage>
        <taxon>Bacteria</taxon>
        <taxon>Pseudomonadati</taxon>
        <taxon>Bacteroidota</taxon>
        <taxon>Flavobacteriia</taxon>
        <taxon>Flavobacteriales</taxon>
        <taxon>Flavobacteriaceae</taxon>
        <taxon>Maribacter</taxon>
    </lineage>
</organism>
<evidence type="ECO:0000313" key="4">
    <source>
        <dbReference type="Proteomes" id="UP001597012"/>
    </source>
</evidence>
<dbReference type="EMBL" id="JBHTHY010000003">
    <property type="protein sequence ID" value="MFD0796394.1"/>
    <property type="molecule type" value="Genomic_DNA"/>
</dbReference>
<dbReference type="Proteomes" id="UP001597012">
    <property type="component" value="Unassembled WGS sequence"/>
</dbReference>
<proteinExistence type="predicted"/>
<keyword evidence="4" id="KW-1185">Reference proteome</keyword>
<feature type="domain" description="Heavy metal binding" evidence="2">
    <location>
        <begin position="42"/>
        <end position="70"/>
    </location>
</feature>
<feature type="signal peptide" evidence="1">
    <location>
        <begin position="1"/>
        <end position="20"/>
    </location>
</feature>
<dbReference type="InterPro" id="IPR045800">
    <property type="entry name" value="HMBD"/>
</dbReference>
<comment type="caution">
    <text evidence="3">The sequence shown here is derived from an EMBL/GenBank/DDBJ whole genome shotgun (WGS) entry which is preliminary data.</text>
</comment>
<name>A0ABW3B1A1_9FLAO</name>